<keyword evidence="2" id="KW-1185">Reference proteome</keyword>
<proteinExistence type="predicted"/>
<name>A0A1E5T1E8_9BACT</name>
<dbReference type="InterPro" id="IPR010866">
    <property type="entry name" value="A-2_8-polyST"/>
</dbReference>
<dbReference type="AlphaFoldDB" id="A0A1E5T1E8"/>
<sequence length="389" mass="45358">MKKHFLVIWPTIRKDWISTFLELKDEFHFTFIPSLFPQTPNYAKGFDCHYWSEFTSVNDMLDQLKPDAVIYMSIESGLSIALNTLAKKRGIKTYVLQHGIFTNYKDYRIREKLWRKGGKAKEAKIESSAAGFSTGRFLKNSFKPKSLWRLFPILIYTRAQQKIGPYWASRYIPLKMKRADEYLCFSPNNATIHRETDRISENHITYIGSHELAKFLKPEEELILEDFYLHIDQALADNSFGEETVSKESMVQFYHKLNEYCLSKGARLFIKLHPETYSSNWLPNDPNIVYLKQVDNLNQYMQSARACFGFYSTMIVPAVYWKPTCLFKIFYSGLQEALLKEVNLPVLGFFDFTKEEISFSNDPDKEVRQSIKENFINPSGSVLLNSALS</sequence>
<organism evidence="1 2">
    <name type="scientific">Roseivirga misakiensis</name>
    <dbReference type="NCBI Taxonomy" id="1563681"/>
    <lineage>
        <taxon>Bacteria</taxon>
        <taxon>Pseudomonadati</taxon>
        <taxon>Bacteroidota</taxon>
        <taxon>Cytophagia</taxon>
        <taxon>Cytophagales</taxon>
        <taxon>Roseivirgaceae</taxon>
        <taxon>Roseivirga</taxon>
    </lineage>
</organism>
<protein>
    <submittedName>
        <fullName evidence="1">Uncharacterized protein</fullName>
    </submittedName>
</protein>
<dbReference type="SUPFAM" id="SSF53756">
    <property type="entry name" value="UDP-Glycosyltransferase/glycogen phosphorylase"/>
    <property type="match status" value="1"/>
</dbReference>
<reference evidence="1 2" key="1">
    <citation type="submission" date="2016-08" db="EMBL/GenBank/DDBJ databases">
        <title>Draft genome of Fabibacter sp. strain SK-8.</title>
        <authorList>
            <person name="Wong S.-K."/>
            <person name="Hamasaki K."/>
            <person name="Yoshizawa S."/>
        </authorList>
    </citation>
    <scope>NUCLEOTIDE SEQUENCE [LARGE SCALE GENOMIC DNA]</scope>
    <source>
        <strain evidence="1 2">SK-8</strain>
    </source>
</reference>
<dbReference type="Proteomes" id="UP000095552">
    <property type="component" value="Unassembled WGS sequence"/>
</dbReference>
<evidence type="ECO:0000313" key="1">
    <source>
        <dbReference type="EMBL" id="OEK05203.1"/>
    </source>
</evidence>
<gene>
    <name evidence="1" type="ORF">BFP71_17520</name>
</gene>
<dbReference type="Pfam" id="PF07388">
    <property type="entry name" value="A-2_8-polyST"/>
    <property type="match status" value="1"/>
</dbReference>
<evidence type="ECO:0000313" key="2">
    <source>
        <dbReference type="Proteomes" id="UP000095552"/>
    </source>
</evidence>
<accession>A0A1E5T1E8</accession>
<dbReference type="EMBL" id="MDGQ01000005">
    <property type="protein sequence ID" value="OEK05203.1"/>
    <property type="molecule type" value="Genomic_DNA"/>
</dbReference>
<comment type="caution">
    <text evidence="1">The sequence shown here is derived from an EMBL/GenBank/DDBJ whole genome shotgun (WGS) entry which is preliminary data.</text>
</comment>
<dbReference type="RefSeq" id="WP_069836707.1">
    <property type="nucleotide sequence ID" value="NZ_MDGQ01000005.1"/>
</dbReference>
<dbReference type="OrthoDB" id="848680at2"/>
<dbReference type="STRING" id="1563681.BFP71_17520"/>